<protein>
    <submittedName>
        <fullName evidence="1">Uncharacterized protein</fullName>
    </submittedName>
</protein>
<name>A0A7W5UPJ6_9BACT</name>
<gene>
    <name evidence="1" type="ORF">FHS60_001901</name>
</gene>
<accession>A0A7W5UPJ6</accession>
<evidence type="ECO:0000313" key="1">
    <source>
        <dbReference type="EMBL" id="MBB3703412.1"/>
    </source>
</evidence>
<comment type="caution">
    <text evidence="1">The sequence shown here is derived from an EMBL/GenBank/DDBJ whole genome shotgun (WGS) entry which is preliminary data.</text>
</comment>
<dbReference type="Proteomes" id="UP000541425">
    <property type="component" value="Unassembled WGS sequence"/>
</dbReference>
<organism evidence="1 2">
    <name type="scientific">Alloprevotella rava</name>
    <dbReference type="NCBI Taxonomy" id="671218"/>
    <lineage>
        <taxon>Bacteria</taxon>
        <taxon>Pseudomonadati</taxon>
        <taxon>Bacteroidota</taxon>
        <taxon>Bacteroidia</taxon>
        <taxon>Bacteroidales</taxon>
        <taxon>Prevotellaceae</taxon>
        <taxon>Alloprevotella</taxon>
    </lineage>
</organism>
<evidence type="ECO:0000313" key="2">
    <source>
        <dbReference type="Proteomes" id="UP000541425"/>
    </source>
</evidence>
<dbReference type="EMBL" id="JACICA010000012">
    <property type="protein sequence ID" value="MBB3703412.1"/>
    <property type="molecule type" value="Genomic_DNA"/>
</dbReference>
<proteinExistence type="predicted"/>
<dbReference type="AlphaFoldDB" id="A0A7W5UPJ6"/>
<sequence length="34" mass="4131">MKSQNNKVKSMFYNISCYKYKKAILFTQDFNIFS</sequence>
<reference evidence="1 2" key="1">
    <citation type="submission" date="2020-08" db="EMBL/GenBank/DDBJ databases">
        <title>Genomic Encyclopedia of Type Strains, Phase IV (KMG-IV): sequencing the most valuable type-strain genomes for metagenomic binning, comparative biology and taxonomic classification.</title>
        <authorList>
            <person name="Goeker M."/>
        </authorList>
    </citation>
    <scope>NUCLEOTIDE SEQUENCE [LARGE SCALE GENOMIC DNA]</scope>
    <source>
        <strain evidence="1 2">DSM 22548</strain>
    </source>
</reference>